<evidence type="ECO:0000313" key="4">
    <source>
        <dbReference type="Proteomes" id="UP001242313"/>
    </source>
</evidence>
<accession>A0ABU0FY84</accession>
<evidence type="ECO:0000259" key="2">
    <source>
        <dbReference type="Pfam" id="PF13592"/>
    </source>
</evidence>
<dbReference type="Gene3D" id="3.30.420.10">
    <property type="entry name" value="Ribonuclease H-like superfamily/Ribonuclease H"/>
    <property type="match status" value="1"/>
</dbReference>
<evidence type="ECO:0008006" key="5">
    <source>
        <dbReference type="Google" id="ProtNLM"/>
    </source>
</evidence>
<organism evidence="3 4">
    <name type="scientific">Mesobacillus stamsii</name>
    <dbReference type="NCBI Taxonomy" id="225347"/>
    <lineage>
        <taxon>Bacteria</taxon>
        <taxon>Bacillati</taxon>
        <taxon>Bacillota</taxon>
        <taxon>Bacilli</taxon>
        <taxon>Bacillales</taxon>
        <taxon>Bacillaceae</taxon>
        <taxon>Mesobacillus</taxon>
    </lineage>
</organism>
<comment type="caution">
    <text evidence="3">The sequence shown here is derived from an EMBL/GenBank/DDBJ whole genome shotgun (WGS) entry which is preliminary data.</text>
</comment>
<feature type="domain" description="Tc1-like transposase DDE" evidence="1">
    <location>
        <begin position="71"/>
        <end position="181"/>
    </location>
</feature>
<dbReference type="EMBL" id="JAUSUN010000022">
    <property type="protein sequence ID" value="MDQ0414904.1"/>
    <property type="molecule type" value="Genomic_DNA"/>
</dbReference>
<evidence type="ECO:0000313" key="3">
    <source>
        <dbReference type="EMBL" id="MDQ0414904.1"/>
    </source>
</evidence>
<protein>
    <recommendedName>
        <fullName evidence="5">Transposase</fullName>
    </recommendedName>
</protein>
<dbReference type="Proteomes" id="UP001242313">
    <property type="component" value="Unassembled WGS sequence"/>
</dbReference>
<reference evidence="3 4" key="1">
    <citation type="submission" date="2023-07" db="EMBL/GenBank/DDBJ databases">
        <title>Genomic Encyclopedia of Type Strains, Phase IV (KMG-IV): sequencing the most valuable type-strain genomes for metagenomic binning, comparative biology and taxonomic classification.</title>
        <authorList>
            <person name="Goeker M."/>
        </authorList>
    </citation>
    <scope>NUCLEOTIDE SEQUENCE [LARGE SCALE GENOMIC DNA]</scope>
    <source>
        <strain evidence="3 4">DSM 19598</strain>
    </source>
</reference>
<dbReference type="InterPro" id="IPR038717">
    <property type="entry name" value="Tc1-like_DDE_dom"/>
</dbReference>
<dbReference type="NCBIfam" id="NF033545">
    <property type="entry name" value="transpos_IS630"/>
    <property type="match status" value="1"/>
</dbReference>
<dbReference type="InterPro" id="IPR036397">
    <property type="entry name" value="RNaseH_sf"/>
</dbReference>
<sequence length="186" mass="21797">MNWTASLLAAWIEKEFQVTYSGRGTNWLLHRLGFSNTRPTYSLAMADPKKQEEFKQEFDQLKKLLHGEIDRIVFEDECMIRDYQAIGRTWFPKGEQKIIPTYGKHEGAKLLATLDYETGDVYFEEHGKYDAEVFLGFLKNFLATYPTGKTVMILDNARIHYAKMIQPFLDENKDKLKFVFLHIVRS</sequence>
<gene>
    <name evidence="3" type="ORF">J2S25_003114</name>
</gene>
<keyword evidence="4" id="KW-1185">Reference proteome</keyword>
<dbReference type="Pfam" id="PF13592">
    <property type="entry name" value="HTH_33"/>
    <property type="match status" value="1"/>
</dbReference>
<dbReference type="InterPro" id="IPR047655">
    <property type="entry name" value="Transpos_IS630-like"/>
</dbReference>
<proteinExistence type="predicted"/>
<feature type="domain" description="Winged helix-turn helix" evidence="2">
    <location>
        <begin position="3"/>
        <end position="57"/>
    </location>
</feature>
<dbReference type="InterPro" id="IPR025959">
    <property type="entry name" value="Winged_HTH_dom"/>
</dbReference>
<dbReference type="Pfam" id="PF13358">
    <property type="entry name" value="DDE_3"/>
    <property type="match status" value="1"/>
</dbReference>
<evidence type="ECO:0000259" key="1">
    <source>
        <dbReference type="Pfam" id="PF13358"/>
    </source>
</evidence>
<name>A0ABU0FY84_9BACI</name>